<feature type="compositionally biased region" description="Gly residues" evidence="1">
    <location>
        <begin position="329"/>
        <end position="342"/>
    </location>
</feature>
<keyword evidence="4" id="KW-1185">Reference proteome</keyword>
<feature type="transmembrane region" description="Helical" evidence="2">
    <location>
        <begin position="276"/>
        <end position="299"/>
    </location>
</feature>
<feature type="region of interest" description="Disordered" evidence="1">
    <location>
        <begin position="26"/>
        <end position="166"/>
    </location>
</feature>
<feature type="compositionally biased region" description="Polar residues" evidence="1">
    <location>
        <begin position="47"/>
        <end position="56"/>
    </location>
</feature>
<keyword evidence="2" id="KW-0812">Transmembrane</keyword>
<dbReference type="AlphaFoldDB" id="A0A7R8UH68"/>
<evidence type="ECO:0000313" key="3">
    <source>
        <dbReference type="EMBL" id="CAD7080554.1"/>
    </source>
</evidence>
<dbReference type="OMA" id="HYSYHHP"/>
<keyword evidence="2" id="KW-0472">Membrane</keyword>
<proteinExistence type="predicted"/>
<evidence type="ECO:0000256" key="1">
    <source>
        <dbReference type="SAM" id="MobiDB-lite"/>
    </source>
</evidence>
<gene>
    <name evidence="3" type="ORF">HERILL_LOCUS3702</name>
</gene>
<evidence type="ECO:0000256" key="2">
    <source>
        <dbReference type="SAM" id="Phobius"/>
    </source>
</evidence>
<evidence type="ECO:0000313" key="4">
    <source>
        <dbReference type="Proteomes" id="UP000594454"/>
    </source>
</evidence>
<name>A0A7R8UH68_HERIL</name>
<dbReference type="OrthoDB" id="7683804at2759"/>
<dbReference type="InParanoid" id="A0A7R8UH68"/>
<reference evidence="3 4" key="1">
    <citation type="submission" date="2020-11" db="EMBL/GenBank/DDBJ databases">
        <authorList>
            <person name="Wallbank WR R."/>
            <person name="Pardo Diaz C."/>
            <person name="Kozak K."/>
            <person name="Martin S."/>
            <person name="Jiggins C."/>
            <person name="Moest M."/>
            <person name="Warren A I."/>
            <person name="Generalovic N T."/>
            <person name="Byers J.R.P. K."/>
            <person name="Montejo-Kovacevich G."/>
            <person name="Yen C E."/>
        </authorList>
    </citation>
    <scope>NUCLEOTIDE SEQUENCE [LARGE SCALE GENOMIC DNA]</scope>
</reference>
<organism evidence="3 4">
    <name type="scientific">Hermetia illucens</name>
    <name type="common">Black soldier fly</name>
    <dbReference type="NCBI Taxonomy" id="343691"/>
    <lineage>
        <taxon>Eukaryota</taxon>
        <taxon>Metazoa</taxon>
        <taxon>Ecdysozoa</taxon>
        <taxon>Arthropoda</taxon>
        <taxon>Hexapoda</taxon>
        <taxon>Insecta</taxon>
        <taxon>Pterygota</taxon>
        <taxon>Neoptera</taxon>
        <taxon>Endopterygota</taxon>
        <taxon>Diptera</taxon>
        <taxon>Brachycera</taxon>
        <taxon>Stratiomyomorpha</taxon>
        <taxon>Stratiomyidae</taxon>
        <taxon>Hermetiinae</taxon>
        <taxon>Hermetia</taxon>
    </lineage>
</organism>
<feature type="transmembrane region" description="Helical" evidence="2">
    <location>
        <begin position="250"/>
        <end position="270"/>
    </location>
</feature>
<feature type="compositionally biased region" description="Low complexity" evidence="1">
    <location>
        <begin position="106"/>
        <end position="115"/>
    </location>
</feature>
<keyword evidence="2" id="KW-1133">Transmembrane helix</keyword>
<sequence length="409" mass="44408">MHFWIDKRSQTCGFGRARVAASLGGGSVGLGFGPPPRRIISKPPSSATIHRLQSANDRPHPNNNNSHSTSNNSNSSNNNSVTPNSTNSSSTTNNNNPNRNNRSRLNHSNGSSPYQQHRHQQSHHHLHENSHQSRHYQQQQLQQHQHQPHHQRHQSNPMDHHSPHNLPRASAQLLTVNNQDYHIPVALPYSYGGPSHTLDLEQGSLGIESLSVRTASMAANHHIGPTVSDPHHGLAEVSTEAQLLPPHLKFGMCASLVLASVFIAGAKYYFDHQGGGMDALIFCAFLTISFLALCAISLCRYVPRDLTASPSISVDGHSRILDGHVQHGSGRGTDQGGSGGHIAGSPHPQIYAQNAEQSGQDLQMSHSPITNSIAAPPPPYHIAILLPPESGKEMQLDESPPPSYDKILI</sequence>
<accession>A0A7R8UH68</accession>
<protein>
    <submittedName>
        <fullName evidence="3">Uncharacterized protein</fullName>
    </submittedName>
</protein>
<feature type="region of interest" description="Disordered" evidence="1">
    <location>
        <begin position="323"/>
        <end position="348"/>
    </location>
</feature>
<feature type="region of interest" description="Disordered" evidence="1">
    <location>
        <begin position="389"/>
        <end position="409"/>
    </location>
</feature>
<dbReference type="EMBL" id="LR899010">
    <property type="protein sequence ID" value="CAD7080554.1"/>
    <property type="molecule type" value="Genomic_DNA"/>
</dbReference>
<dbReference type="Proteomes" id="UP000594454">
    <property type="component" value="Chromosome 2"/>
</dbReference>
<feature type="compositionally biased region" description="Low complexity" evidence="1">
    <location>
        <begin position="135"/>
        <end position="145"/>
    </location>
</feature>
<feature type="compositionally biased region" description="Low complexity" evidence="1">
    <location>
        <begin position="61"/>
        <end position="100"/>
    </location>
</feature>
<feature type="compositionally biased region" description="Basic residues" evidence="1">
    <location>
        <begin position="116"/>
        <end position="126"/>
    </location>
</feature>